<keyword evidence="1" id="KW-1133">Transmembrane helix</keyword>
<keyword evidence="3" id="KW-1185">Reference proteome</keyword>
<accession>A0ABS8TXG6</accession>
<comment type="caution">
    <text evidence="2">The sequence shown here is derived from an EMBL/GenBank/DDBJ whole genome shotgun (WGS) entry which is preliminary data.</text>
</comment>
<dbReference type="RefSeq" id="WP_232174917.1">
    <property type="nucleotide sequence ID" value="NZ_JAJPWV010000001.1"/>
</dbReference>
<organism evidence="2 3">
    <name type="scientific">Mucilaginibacter roseus</name>
    <dbReference type="NCBI Taxonomy" id="1528868"/>
    <lineage>
        <taxon>Bacteria</taxon>
        <taxon>Pseudomonadati</taxon>
        <taxon>Bacteroidota</taxon>
        <taxon>Sphingobacteriia</taxon>
        <taxon>Sphingobacteriales</taxon>
        <taxon>Sphingobacteriaceae</taxon>
        <taxon>Mucilaginibacter</taxon>
    </lineage>
</organism>
<keyword evidence="1" id="KW-0472">Membrane</keyword>
<evidence type="ECO:0000313" key="2">
    <source>
        <dbReference type="EMBL" id="MCD8739042.1"/>
    </source>
</evidence>
<protein>
    <recommendedName>
        <fullName evidence="4">Molybdenum ABC transporter permease</fullName>
    </recommendedName>
</protein>
<evidence type="ECO:0008006" key="4">
    <source>
        <dbReference type="Google" id="ProtNLM"/>
    </source>
</evidence>
<evidence type="ECO:0000256" key="1">
    <source>
        <dbReference type="SAM" id="Phobius"/>
    </source>
</evidence>
<feature type="transmembrane region" description="Helical" evidence="1">
    <location>
        <begin position="57"/>
        <end position="78"/>
    </location>
</feature>
<keyword evidence="1" id="KW-0812">Transmembrane</keyword>
<dbReference type="EMBL" id="JAJPWV010000001">
    <property type="protein sequence ID" value="MCD8739042.1"/>
    <property type="molecule type" value="Genomic_DNA"/>
</dbReference>
<reference evidence="2 3" key="1">
    <citation type="submission" date="2021-12" db="EMBL/GenBank/DDBJ databases">
        <title>Mucilaginibacter roseus genome.</title>
        <authorList>
            <person name="Ferreira J.R."/>
            <person name="Newman J.D."/>
        </authorList>
    </citation>
    <scope>NUCLEOTIDE SEQUENCE [LARGE SCALE GENOMIC DNA]</scope>
    <source>
        <strain evidence="2 3">LMG 28454</strain>
    </source>
</reference>
<proteinExistence type="predicted"/>
<dbReference type="Proteomes" id="UP001199919">
    <property type="component" value="Unassembled WGS sequence"/>
</dbReference>
<feature type="transmembrane region" description="Helical" evidence="1">
    <location>
        <begin position="6"/>
        <end position="24"/>
    </location>
</feature>
<sequence>MNTRPNMSIPCGLALLAVCLFIRYQIGKRRFNRRGIGGVQHFSGYDRSVIVTLLERLLLIIANSCGLAGLFLLAIAGFNHLKF</sequence>
<name>A0ABS8TXG6_9SPHI</name>
<gene>
    <name evidence="2" type="ORF">LT679_00385</name>
</gene>
<evidence type="ECO:0000313" key="3">
    <source>
        <dbReference type="Proteomes" id="UP001199919"/>
    </source>
</evidence>